<dbReference type="SUPFAM" id="SSF46785">
    <property type="entry name" value="Winged helix' DNA-binding domain"/>
    <property type="match status" value="1"/>
</dbReference>
<evidence type="ECO:0000313" key="6">
    <source>
        <dbReference type="EMBL" id="GGG66239.1"/>
    </source>
</evidence>
<evidence type="ECO:0000256" key="4">
    <source>
        <dbReference type="ARBA" id="ARBA00023163"/>
    </source>
</evidence>
<dbReference type="AlphaFoldDB" id="A0A8J2ZID0"/>
<dbReference type="InterPro" id="IPR036390">
    <property type="entry name" value="WH_DNA-bd_sf"/>
</dbReference>
<dbReference type="PANTHER" id="PTHR30363:SF4">
    <property type="entry name" value="GLYCEROL-3-PHOSPHATE REGULON REPRESSOR"/>
    <property type="match status" value="1"/>
</dbReference>
<dbReference type="Pfam" id="PF08220">
    <property type="entry name" value="HTH_DeoR"/>
    <property type="match status" value="1"/>
</dbReference>
<dbReference type="InterPro" id="IPR037171">
    <property type="entry name" value="NagB/RpiA_transferase-like"/>
</dbReference>
<reference evidence="6" key="1">
    <citation type="journal article" date="2014" name="Int. J. Syst. Evol. Microbiol.">
        <title>Complete genome sequence of Corynebacterium casei LMG S-19264T (=DSM 44701T), isolated from a smear-ripened cheese.</title>
        <authorList>
            <consortium name="US DOE Joint Genome Institute (JGI-PGF)"/>
            <person name="Walter F."/>
            <person name="Albersmeier A."/>
            <person name="Kalinowski J."/>
            <person name="Ruckert C."/>
        </authorList>
    </citation>
    <scope>NUCLEOTIDE SEQUENCE</scope>
    <source>
        <strain evidence="6">CGMCC 1.15762</strain>
    </source>
</reference>
<dbReference type="SUPFAM" id="SSF100950">
    <property type="entry name" value="NagB/RpiA/CoA transferase-like"/>
    <property type="match status" value="1"/>
</dbReference>
<dbReference type="SMART" id="SM00420">
    <property type="entry name" value="HTH_DEOR"/>
    <property type="match status" value="1"/>
</dbReference>
<evidence type="ECO:0000259" key="5">
    <source>
        <dbReference type="PROSITE" id="PS51000"/>
    </source>
</evidence>
<keyword evidence="4" id="KW-0804">Transcription</keyword>
<dbReference type="InterPro" id="IPR050313">
    <property type="entry name" value="Carb_Metab_HTH_regulators"/>
</dbReference>
<evidence type="ECO:0000256" key="1">
    <source>
        <dbReference type="ARBA" id="ARBA00022491"/>
    </source>
</evidence>
<dbReference type="EMBL" id="BMJV01000001">
    <property type="protein sequence ID" value="GGG66239.1"/>
    <property type="molecule type" value="Genomic_DNA"/>
</dbReference>
<keyword evidence="1" id="KW-0678">Repressor</keyword>
<comment type="caution">
    <text evidence="6">The sequence shown here is derived from an EMBL/GenBank/DDBJ whole genome shotgun (WGS) entry which is preliminary data.</text>
</comment>
<feature type="domain" description="HTH deoR-type" evidence="5">
    <location>
        <begin position="5"/>
        <end position="60"/>
    </location>
</feature>
<dbReference type="InterPro" id="IPR018356">
    <property type="entry name" value="Tscrpt_reg_HTH_DeoR_CS"/>
</dbReference>
<gene>
    <name evidence="6" type="ORF">GCM10011415_11310</name>
</gene>
<dbReference type="GO" id="GO:0003700">
    <property type="term" value="F:DNA-binding transcription factor activity"/>
    <property type="evidence" value="ECO:0007669"/>
    <property type="project" value="InterPro"/>
</dbReference>
<dbReference type="GO" id="GO:0003677">
    <property type="term" value="F:DNA binding"/>
    <property type="evidence" value="ECO:0007669"/>
    <property type="project" value="UniProtKB-KW"/>
</dbReference>
<dbReference type="PANTHER" id="PTHR30363">
    <property type="entry name" value="HTH-TYPE TRANSCRIPTIONAL REGULATOR SRLR-RELATED"/>
    <property type="match status" value="1"/>
</dbReference>
<keyword evidence="3" id="KW-0238">DNA-binding</keyword>
<sequence>MSRRKDQRQKTILDRLAISPTLRVGRLAEDMGVTTETIRRDLEELTAQGLIARTYGGAMLRQPAEPALSERHKELVEERAAIAAAAVPLLAGAHVVMMGSGATTTQVARRMAQEMGQITVIAHSVSVAATLSANPTIQVLMAPGLYHPGEGAMHGSATLRFLSDLTADWCVTGASALTPAGPLDALIEAGDVYATMLRQSARHMVVADGSKIGRIATARYGDWADIDTLVTDVAPHGPLERALTLGAVEVCVAEVRT</sequence>
<evidence type="ECO:0000313" key="7">
    <source>
        <dbReference type="Proteomes" id="UP000617145"/>
    </source>
</evidence>
<dbReference type="SMART" id="SM01134">
    <property type="entry name" value="DeoRC"/>
    <property type="match status" value="1"/>
</dbReference>
<dbReference type="RefSeq" id="WP_188789184.1">
    <property type="nucleotide sequence ID" value="NZ_BMJV01000001.1"/>
</dbReference>
<dbReference type="InterPro" id="IPR036388">
    <property type="entry name" value="WH-like_DNA-bd_sf"/>
</dbReference>
<dbReference type="PRINTS" id="PR00037">
    <property type="entry name" value="HTHLACR"/>
</dbReference>
<dbReference type="Proteomes" id="UP000617145">
    <property type="component" value="Unassembled WGS sequence"/>
</dbReference>
<evidence type="ECO:0000256" key="2">
    <source>
        <dbReference type="ARBA" id="ARBA00023015"/>
    </source>
</evidence>
<accession>A0A8J2ZID0</accession>
<dbReference type="PROSITE" id="PS00894">
    <property type="entry name" value="HTH_DEOR_1"/>
    <property type="match status" value="1"/>
</dbReference>
<dbReference type="PROSITE" id="PS51000">
    <property type="entry name" value="HTH_DEOR_2"/>
    <property type="match status" value="1"/>
</dbReference>
<name>A0A8J2ZID0_9RHOB</name>
<protein>
    <submittedName>
        <fullName evidence="6">DeoR family transcriptional regulator</fullName>
    </submittedName>
</protein>
<keyword evidence="2" id="KW-0805">Transcription regulation</keyword>
<dbReference type="InterPro" id="IPR001034">
    <property type="entry name" value="DeoR_HTH"/>
</dbReference>
<keyword evidence="7" id="KW-1185">Reference proteome</keyword>
<dbReference type="Gene3D" id="1.10.10.10">
    <property type="entry name" value="Winged helix-like DNA-binding domain superfamily/Winged helix DNA-binding domain"/>
    <property type="match status" value="1"/>
</dbReference>
<proteinExistence type="predicted"/>
<organism evidence="6 7">
    <name type="scientific">Salipiger pallidus</name>
    <dbReference type="NCBI Taxonomy" id="1775170"/>
    <lineage>
        <taxon>Bacteria</taxon>
        <taxon>Pseudomonadati</taxon>
        <taxon>Pseudomonadota</taxon>
        <taxon>Alphaproteobacteria</taxon>
        <taxon>Rhodobacterales</taxon>
        <taxon>Roseobacteraceae</taxon>
        <taxon>Salipiger</taxon>
    </lineage>
</organism>
<reference evidence="6" key="2">
    <citation type="submission" date="2020-09" db="EMBL/GenBank/DDBJ databases">
        <authorList>
            <person name="Sun Q."/>
            <person name="Zhou Y."/>
        </authorList>
    </citation>
    <scope>NUCLEOTIDE SEQUENCE</scope>
    <source>
        <strain evidence="6">CGMCC 1.15762</strain>
    </source>
</reference>
<evidence type="ECO:0000256" key="3">
    <source>
        <dbReference type="ARBA" id="ARBA00023125"/>
    </source>
</evidence>
<dbReference type="Pfam" id="PF00455">
    <property type="entry name" value="DeoRC"/>
    <property type="match status" value="1"/>
</dbReference>
<dbReference type="InterPro" id="IPR014036">
    <property type="entry name" value="DeoR-like_C"/>
</dbReference>
<dbReference type="Gene3D" id="3.40.50.1360">
    <property type="match status" value="1"/>
</dbReference>